<feature type="chain" id="PRO_5047007279" description="Lipoprotein" evidence="2">
    <location>
        <begin position="28"/>
        <end position="171"/>
    </location>
</feature>
<evidence type="ECO:0000256" key="2">
    <source>
        <dbReference type="SAM" id="SignalP"/>
    </source>
</evidence>
<evidence type="ECO:0000313" key="4">
    <source>
        <dbReference type="Proteomes" id="UP000642673"/>
    </source>
</evidence>
<feature type="signal peptide" evidence="2">
    <location>
        <begin position="1"/>
        <end position="27"/>
    </location>
</feature>
<dbReference type="EMBL" id="BMVP01000008">
    <property type="protein sequence ID" value="GHB67560.1"/>
    <property type="molecule type" value="Genomic_DNA"/>
</dbReference>
<gene>
    <name evidence="3" type="ORF">GCM10010347_42070</name>
</gene>
<feature type="compositionally biased region" description="Pro residues" evidence="1">
    <location>
        <begin position="47"/>
        <end position="71"/>
    </location>
</feature>
<organism evidence="3 4">
    <name type="scientific">Streptomyces cirratus</name>
    <dbReference type="NCBI Taxonomy" id="68187"/>
    <lineage>
        <taxon>Bacteria</taxon>
        <taxon>Bacillati</taxon>
        <taxon>Actinomycetota</taxon>
        <taxon>Actinomycetes</taxon>
        <taxon>Kitasatosporales</taxon>
        <taxon>Streptomycetaceae</taxon>
        <taxon>Streptomyces</taxon>
    </lineage>
</organism>
<keyword evidence="4" id="KW-1185">Reference proteome</keyword>
<name>A0ABQ3F0B5_9ACTN</name>
<feature type="region of interest" description="Disordered" evidence="1">
    <location>
        <begin position="21"/>
        <end position="73"/>
    </location>
</feature>
<evidence type="ECO:0000256" key="1">
    <source>
        <dbReference type="SAM" id="MobiDB-lite"/>
    </source>
</evidence>
<evidence type="ECO:0008006" key="5">
    <source>
        <dbReference type="Google" id="ProtNLM"/>
    </source>
</evidence>
<proteinExistence type="predicted"/>
<protein>
    <recommendedName>
        <fullName evidence="5">Lipoprotein</fullName>
    </recommendedName>
</protein>
<evidence type="ECO:0000313" key="3">
    <source>
        <dbReference type="EMBL" id="GHB67560.1"/>
    </source>
</evidence>
<reference evidence="4" key="1">
    <citation type="journal article" date="2019" name="Int. J. Syst. Evol. Microbiol.">
        <title>The Global Catalogue of Microorganisms (GCM) 10K type strain sequencing project: providing services to taxonomists for standard genome sequencing and annotation.</title>
        <authorList>
            <consortium name="The Broad Institute Genomics Platform"/>
            <consortium name="The Broad Institute Genome Sequencing Center for Infectious Disease"/>
            <person name="Wu L."/>
            <person name="Ma J."/>
        </authorList>
    </citation>
    <scope>NUCLEOTIDE SEQUENCE [LARGE SCALE GENOMIC DNA]</scope>
    <source>
        <strain evidence="4">JCM 4738</strain>
    </source>
</reference>
<dbReference type="PROSITE" id="PS51257">
    <property type="entry name" value="PROKAR_LIPOPROTEIN"/>
    <property type="match status" value="1"/>
</dbReference>
<comment type="caution">
    <text evidence="3">The sequence shown here is derived from an EMBL/GenBank/DDBJ whole genome shotgun (WGS) entry which is preliminary data.</text>
</comment>
<accession>A0ABQ3F0B5</accession>
<dbReference type="Proteomes" id="UP000642673">
    <property type="component" value="Unassembled WGS sequence"/>
</dbReference>
<keyword evidence="2" id="KW-0732">Signal</keyword>
<sequence>MLFRLTTVAAACIAVLAATGCSDPNQSAGPEPFTPTGDLRETGRGPGPAPGPRTSPGVRPPTPAPPPPSPLLPRGYVPAALVGEWDGDNQGSAQLARIVFTADGNVVLHFNNRQVLTGPAIVGNSSMVLYVPGGPIRYSQWSVNEFDAGYGYTFENLVLDGVSYVRQTGGG</sequence>